<dbReference type="PANTHER" id="PTHR45136:SF2">
    <property type="entry name" value="ABC TRANSPORTER DOMAIN-CONTAINING PROTEIN"/>
    <property type="match status" value="1"/>
</dbReference>
<evidence type="ECO:0000313" key="5">
    <source>
        <dbReference type="Proteomes" id="UP001469365"/>
    </source>
</evidence>
<proteinExistence type="predicted"/>
<keyword evidence="2" id="KW-0677">Repeat</keyword>
<sequence>MNTLLQLFRDKTLIIVAHRLQFIKDMDQILLVKDGEIIDEGDFNHLIRNSEYFQALWNQEIRHSSRA</sequence>
<comment type="caution">
    <text evidence="4">The sequence shown here is derived from an EMBL/GenBank/DDBJ whole genome shotgun (WGS) entry which is preliminary data.</text>
</comment>
<dbReference type="Proteomes" id="UP001469365">
    <property type="component" value="Unassembled WGS sequence"/>
</dbReference>
<dbReference type="SUPFAM" id="SSF52540">
    <property type="entry name" value="P-loop containing nucleoside triphosphate hydrolases"/>
    <property type="match status" value="1"/>
</dbReference>
<name>A0ABU9DIS3_9BACL</name>
<protein>
    <submittedName>
        <fullName evidence="4">Uncharacterized protein</fullName>
    </submittedName>
</protein>
<dbReference type="PANTHER" id="PTHR45136">
    <property type="entry name" value="ABC TRANSPORTER DOMAIN-CONTAINING PROTEIN"/>
    <property type="match status" value="1"/>
</dbReference>
<evidence type="ECO:0000256" key="2">
    <source>
        <dbReference type="ARBA" id="ARBA00022737"/>
    </source>
</evidence>
<accession>A0ABU9DIS3</accession>
<gene>
    <name evidence="4" type="ORF">WMW72_12785</name>
</gene>
<evidence type="ECO:0000313" key="4">
    <source>
        <dbReference type="EMBL" id="MEK8128783.1"/>
    </source>
</evidence>
<organism evidence="4 5">
    <name type="scientific">Paenibacillus filicis</name>
    <dbReference type="NCBI Taxonomy" id="669464"/>
    <lineage>
        <taxon>Bacteria</taxon>
        <taxon>Bacillati</taxon>
        <taxon>Bacillota</taxon>
        <taxon>Bacilli</taxon>
        <taxon>Bacillales</taxon>
        <taxon>Paenibacillaceae</taxon>
        <taxon>Paenibacillus</taxon>
    </lineage>
</organism>
<keyword evidence="5" id="KW-1185">Reference proteome</keyword>
<keyword evidence="3" id="KW-0325">Glycoprotein</keyword>
<evidence type="ECO:0000256" key="1">
    <source>
        <dbReference type="ARBA" id="ARBA00022448"/>
    </source>
</evidence>
<dbReference type="Gene3D" id="3.40.50.300">
    <property type="entry name" value="P-loop containing nucleotide triphosphate hydrolases"/>
    <property type="match status" value="1"/>
</dbReference>
<reference evidence="4 5" key="1">
    <citation type="submission" date="2024-04" db="EMBL/GenBank/DDBJ databases">
        <title>draft genome sequnece of Paenibacillus filicis.</title>
        <authorList>
            <person name="Kim D.-U."/>
        </authorList>
    </citation>
    <scope>NUCLEOTIDE SEQUENCE [LARGE SCALE GENOMIC DNA]</scope>
    <source>
        <strain evidence="4 5">KACC14197</strain>
    </source>
</reference>
<dbReference type="EMBL" id="JBBPCC010000007">
    <property type="protein sequence ID" value="MEK8128783.1"/>
    <property type="molecule type" value="Genomic_DNA"/>
</dbReference>
<evidence type="ECO:0000256" key="3">
    <source>
        <dbReference type="ARBA" id="ARBA00023180"/>
    </source>
</evidence>
<dbReference type="RefSeq" id="WP_341415871.1">
    <property type="nucleotide sequence ID" value="NZ_JBBPCC010000007.1"/>
</dbReference>
<keyword evidence="1" id="KW-0813">Transport</keyword>
<dbReference type="InterPro" id="IPR027417">
    <property type="entry name" value="P-loop_NTPase"/>
</dbReference>